<keyword evidence="3" id="KW-1003">Cell membrane</keyword>
<keyword evidence="8" id="KW-0547">Nucleotide-binding</keyword>
<dbReference type="PANTHER" id="PTHR27002">
    <property type="entry name" value="RECEPTOR-LIKE SERINE/THREONINE-PROTEIN KINASE SD1-8"/>
    <property type="match status" value="1"/>
</dbReference>
<dbReference type="InterPro" id="IPR001245">
    <property type="entry name" value="Ser-Thr/Tyr_kinase_cat_dom"/>
</dbReference>
<dbReference type="SMART" id="SM00108">
    <property type="entry name" value="B_lectin"/>
    <property type="match status" value="1"/>
</dbReference>
<dbReference type="Gene3D" id="2.90.10.10">
    <property type="entry name" value="Bulb-type lectin domain"/>
    <property type="match status" value="1"/>
</dbReference>
<evidence type="ECO:0000256" key="16">
    <source>
        <dbReference type="ARBA" id="ARBA00048679"/>
    </source>
</evidence>
<feature type="domain" description="Protein kinase" evidence="19">
    <location>
        <begin position="1074"/>
        <end position="1358"/>
    </location>
</feature>
<evidence type="ECO:0000256" key="14">
    <source>
        <dbReference type="ARBA" id="ARBA00023180"/>
    </source>
</evidence>
<comment type="catalytic activity">
    <reaction evidence="15">
        <text>L-threonyl-[protein] + ATP = O-phospho-L-threonyl-[protein] + ADP + H(+)</text>
        <dbReference type="Rhea" id="RHEA:46608"/>
        <dbReference type="Rhea" id="RHEA-COMP:11060"/>
        <dbReference type="Rhea" id="RHEA-COMP:11605"/>
        <dbReference type="ChEBI" id="CHEBI:15378"/>
        <dbReference type="ChEBI" id="CHEBI:30013"/>
        <dbReference type="ChEBI" id="CHEBI:30616"/>
        <dbReference type="ChEBI" id="CHEBI:61977"/>
        <dbReference type="ChEBI" id="CHEBI:456216"/>
        <dbReference type="EC" id="2.7.11.1"/>
    </reaction>
</comment>
<dbReference type="SUPFAM" id="SSF51110">
    <property type="entry name" value="alpha-D-mannose-specific plant lectins"/>
    <property type="match status" value="1"/>
</dbReference>
<dbReference type="GO" id="GO:0048544">
    <property type="term" value="P:recognition of pollen"/>
    <property type="evidence" value="ECO:0007669"/>
    <property type="project" value="InterPro"/>
</dbReference>
<feature type="domain" description="EGF-like" evidence="20">
    <location>
        <begin position="861"/>
        <end position="897"/>
    </location>
</feature>
<dbReference type="GO" id="GO:0005886">
    <property type="term" value="C:plasma membrane"/>
    <property type="evidence" value="ECO:0007669"/>
    <property type="project" value="UniProtKB-SubCell"/>
</dbReference>
<dbReference type="FunFam" id="3.30.200.20:FF:000910">
    <property type="entry name" value="Cysteine-rich receptor-like protein kinase 11"/>
    <property type="match status" value="1"/>
</dbReference>
<dbReference type="EMBL" id="JACGWM010000007">
    <property type="protein sequence ID" value="KAL0363285.1"/>
    <property type="molecule type" value="Genomic_DNA"/>
</dbReference>
<reference evidence="23" key="1">
    <citation type="submission" date="2020-06" db="EMBL/GenBank/DDBJ databases">
        <authorList>
            <person name="Li T."/>
            <person name="Hu X."/>
            <person name="Zhang T."/>
            <person name="Song X."/>
            <person name="Zhang H."/>
            <person name="Dai N."/>
            <person name="Sheng W."/>
            <person name="Hou X."/>
            <person name="Wei L."/>
        </authorList>
    </citation>
    <scope>NUCLEOTIDE SEQUENCE</scope>
    <source>
        <strain evidence="23">KEN8</strain>
        <tissue evidence="23">Leaf</tissue>
    </source>
</reference>
<dbReference type="Pfam" id="PF01453">
    <property type="entry name" value="B_lectin"/>
    <property type="match status" value="1"/>
</dbReference>
<evidence type="ECO:0000256" key="15">
    <source>
        <dbReference type="ARBA" id="ARBA00047899"/>
    </source>
</evidence>
<dbReference type="InterPro" id="IPR000858">
    <property type="entry name" value="S_locus_glycoprot_dom"/>
</dbReference>
<evidence type="ECO:0000256" key="18">
    <source>
        <dbReference type="SAM" id="Phobius"/>
    </source>
</evidence>
<comment type="catalytic activity">
    <reaction evidence="16">
        <text>L-seryl-[protein] + ATP = O-phospho-L-seryl-[protein] + ADP + H(+)</text>
        <dbReference type="Rhea" id="RHEA:17989"/>
        <dbReference type="Rhea" id="RHEA-COMP:9863"/>
        <dbReference type="Rhea" id="RHEA-COMP:11604"/>
        <dbReference type="ChEBI" id="CHEBI:15378"/>
        <dbReference type="ChEBI" id="CHEBI:29999"/>
        <dbReference type="ChEBI" id="CHEBI:30616"/>
        <dbReference type="ChEBI" id="CHEBI:83421"/>
        <dbReference type="ChEBI" id="CHEBI:456216"/>
        <dbReference type="EC" id="2.7.11.1"/>
    </reaction>
</comment>
<dbReference type="Pfam" id="PF08276">
    <property type="entry name" value="PAN_2"/>
    <property type="match status" value="2"/>
</dbReference>
<keyword evidence="12 18" id="KW-0472">Membrane</keyword>
<sequence length="1372" mass="154605">MKIITDLRTNEKNVLTSWRSPSDPALGSFTASIEPLELPQVVVWNGSDPYWRSGPWNGQIFIGIFDMEVYLYQNGFDMVNDNPGTAYLTFTHFNASVLTYFVLNVSGIIQQKLWFDGKSDWEVTWSSVESECDVYGKCGPYGSCNAKAVPICTCLPGFEPKNIDEWNAANWISGCMRKTSLQCETNNSVGKMGKQDGFLRLKTVKLPDHAKWFPALEADCGSQCLNSCSCIAYAYYSGIGCMRWTDSLIDVQKFSGGGGGDLYIRLAHLELDNKKDRTAIIATTIVLGFIMIAICTYFLLNWYRGSKQKCWRLLTRTRGTDPGHSKESLLNDYVNGVKLEEVPFFKFEMLSKATGNFDSAFKLGQGGFGPVYKGKLPSGQEVAVKRLGGSSNQGLQEFKNEVEVISKLQHRNLVRLLGCCVESEEIMLVYEYMPNRSLDAYLFDKQKLLDWNTRVAIIEGICRGLLYLHRDSRLRIIHRDLKASNILLDEELNPKISDFGLARIFGGKQDQANTTRVVGTFGYMAPEYALEGRFSEKSDVYSFGVLLLEIVSGRRNTSFYKDEQAQSLVAYAWKLWNEESMINLMDPLIFDPHVEPEILRYVHVGLLCVQEVAQDRPSISSILSMLSSEIVDLPHPEQPAFIVHRRSSETSPSKFSANDITVTIVDGRLAASRITRGQSIGDGETMISEGGRFALGFFGAQGSGSRYVGIWYKEVGNESVVWVANRERPVSGNGGVLTIGNDGNLMVMDGNGDVDLWHWQSFDHPTDTYLPNMNVYMDVRGEESHVFTSWKSAFDPSPGNYSMGIDPRWSPQIVIWEGANRRWRSGHWDGLTFTGINWEGIQRLESWADERKEWSFTQLHPADECDRYNHCGPFGKCNEMEVPKCSCMEGFVPKDTDQWSRENWSGGCVRQTNLQCMENNSLSVNKVNDDFVTAKNVKLPDFVDYVGREDIQQCQNMCLQNCSCTAYAFLDRIGCMIWYRDLVDVQKFQAEGSTLFIRRAHSELGDKSHVTKIVIITIVIAGFLLVCVSIWLLVKRKTKCSEILHKNEIPKVGPSGEFSTDCSGPYDLGVEGQQPTGTELAMFNFNHVAAATNNFSSTLPGGQEIAVKRLSRKSGQGLEEFKNEIMLIAKLQHRNLVRLLGCCIEGEEKMLLYEYMPNKSLDSYIFDTDKKAQLAWSKRFSIIEGIARGLVYLHRDSRLRIIHRDLKASNILLDEEMNPKISDFGMARIFGGNQNEANTNRVVGTYGYMAPEYAVDGLFSVKSDVFSFGVLVLEILSGKKNRGFYHPDHDLNLLGHAWKLWTEENPMDLLDASMVVPSAKSEVLRCIQIGLLCVQQRPEDRPTMPNVLLMLDSEHPVIAQPKQPGFYTQNEL</sequence>
<dbReference type="CDD" id="cd00028">
    <property type="entry name" value="B_lectin"/>
    <property type="match status" value="1"/>
</dbReference>
<organism evidence="23">
    <name type="scientific">Sesamum calycinum</name>
    <dbReference type="NCBI Taxonomy" id="2727403"/>
    <lineage>
        <taxon>Eukaryota</taxon>
        <taxon>Viridiplantae</taxon>
        <taxon>Streptophyta</taxon>
        <taxon>Embryophyta</taxon>
        <taxon>Tracheophyta</taxon>
        <taxon>Spermatophyta</taxon>
        <taxon>Magnoliopsida</taxon>
        <taxon>eudicotyledons</taxon>
        <taxon>Gunneridae</taxon>
        <taxon>Pentapetalae</taxon>
        <taxon>asterids</taxon>
        <taxon>lamiids</taxon>
        <taxon>Lamiales</taxon>
        <taxon>Pedaliaceae</taxon>
        <taxon>Sesamum</taxon>
    </lineage>
</organism>
<evidence type="ECO:0000256" key="11">
    <source>
        <dbReference type="ARBA" id="ARBA00022989"/>
    </source>
</evidence>
<dbReference type="PROSITE" id="PS50026">
    <property type="entry name" value="EGF_3"/>
    <property type="match status" value="1"/>
</dbReference>
<dbReference type="FunFam" id="1.10.510.10:FF:000060">
    <property type="entry name" value="G-type lectin S-receptor-like serine/threonine-protein kinase"/>
    <property type="match status" value="1"/>
</dbReference>
<keyword evidence="17" id="KW-0245">EGF-like domain</keyword>
<dbReference type="Pfam" id="PF07714">
    <property type="entry name" value="PK_Tyr_Ser-Thr"/>
    <property type="match status" value="2"/>
</dbReference>
<name>A0AAW2Q6M8_9LAMI</name>
<proteinExistence type="predicted"/>
<feature type="domain" description="Protein kinase" evidence="19">
    <location>
        <begin position="357"/>
        <end position="641"/>
    </location>
</feature>
<dbReference type="PROSITE" id="PS50011">
    <property type="entry name" value="PROTEIN_KINASE_DOM"/>
    <property type="match status" value="2"/>
</dbReference>
<evidence type="ECO:0000256" key="5">
    <source>
        <dbReference type="ARBA" id="ARBA00022679"/>
    </source>
</evidence>
<feature type="domain" description="Apple" evidence="22">
    <location>
        <begin position="183"/>
        <end position="267"/>
    </location>
</feature>
<dbReference type="GO" id="GO:0004674">
    <property type="term" value="F:protein serine/threonine kinase activity"/>
    <property type="evidence" value="ECO:0007669"/>
    <property type="project" value="UniProtKB-KW"/>
</dbReference>
<comment type="caution">
    <text evidence="17">Lacks conserved residue(s) required for the propagation of feature annotation.</text>
</comment>
<dbReference type="Gene3D" id="1.10.510.10">
    <property type="entry name" value="Transferase(Phosphotransferase) domain 1"/>
    <property type="match status" value="2"/>
</dbReference>
<keyword evidence="11 18" id="KW-1133">Transmembrane helix</keyword>
<comment type="subcellular location">
    <subcellularLocation>
        <location evidence="1">Cell membrane</location>
        <topology evidence="1">Single-pass type I membrane protein</topology>
    </subcellularLocation>
</comment>
<accession>A0AAW2Q6M8</accession>
<gene>
    <name evidence="23" type="ORF">Scaly_1283700</name>
</gene>
<dbReference type="GO" id="GO:0005524">
    <property type="term" value="F:ATP binding"/>
    <property type="evidence" value="ECO:0007669"/>
    <property type="project" value="UniProtKB-KW"/>
</dbReference>
<dbReference type="Pfam" id="PF11883">
    <property type="entry name" value="DUF3403"/>
    <property type="match status" value="1"/>
</dbReference>
<dbReference type="PANTHER" id="PTHR27002:SF932">
    <property type="entry name" value="RECEPTOR-LIKE SERINE_THREONINE-PROTEIN KINASE"/>
    <property type="match status" value="1"/>
</dbReference>
<evidence type="ECO:0000256" key="6">
    <source>
        <dbReference type="ARBA" id="ARBA00022692"/>
    </source>
</evidence>
<feature type="transmembrane region" description="Helical" evidence="18">
    <location>
        <begin position="279"/>
        <end position="300"/>
    </location>
</feature>
<dbReference type="InterPro" id="IPR000719">
    <property type="entry name" value="Prot_kinase_dom"/>
</dbReference>
<dbReference type="SMART" id="SM00220">
    <property type="entry name" value="S_TKc"/>
    <property type="match status" value="2"/>
</dbReference>
<evidence type="ECO:0000256" key="9">
    <source>
        <dbReference type="ARBA" id="ARBA00022777"/>
    </source>
</evidence>
<dbReference type="CDD" id="cd14066">
    <property type="entry name" value="STKc_IRAK"/>
    <property type="match status" value="2"/>
</dbReference>
<dbReference type="CDD" id="cd01098">
    <property type="entry name" value="PAN_AP_plant"/>
    <property type="match status" value="2"/>
</dbReference>
<dbReference type="EC" id="2.7.11.1" evidence="2"/>
<keyword evidence="14" id="KW-0325">Glycoprotein</keyword>
<comment type="caution">
    <text evidence="23">The sequence shown here is derived from an EMBL/GenBank/DDBJ whole genome shotgun (WGS) entry which is preliminary data.</text>
</comment>
<evidence type="ECO:0000259" key="22">
    <source>
        <dbReference type="PROSITE" id="PS50948"/>
    </source>
</evidence>
<feature type="domain" description="Bulb-type lectin" evidence="21">
    <location>
        <begin position="671"/>
        <end position="794"/>
    </location>
</feature>
<keyword evidence="10" id="KW-0067">ATP-binding</keyword>
<evidence type="ECO:0000256" key="1">
    <source>
        <dbReference type="ARBA" id="ARBA00004251"/>
    </source>
</evidence>
<evidence type="ECO:0000256" key="10">
    <source>
        <dbReference type="ARBA" id="ARBA00022840"/>
    </source>
</evidence>
<dbReference type="PROSITE" id="PS50927">
    <property type="entry name" value="BULB_LECTIN"/>
    <property type="match status" value="1"/>
</dbReference>
<dbReference type="InterPro" id="IPR003609">
    <property type="entry name" value="Pan_app"/>
</dbReference>
<dbReference type="Pfam" id="PF00954">
    <property type="entry name" value="S_locus_glycop"/>
    <property type="match status" value="2"/>
</dbReference>
<keyword evidence="6 18" id="KW-0812">Transmembrane</keyword>
<dbReference type="InterPro" id="IPR000742">
    <property type="entry name" value="EGF"/>
</dbReference>
<evidence type="ECO:0000256" key="4">
    <source>
        <dbReference type="ARBA" id="ARBA00022527"/>
    </source>
</evidence>
<evidence type="ECO:0000256" key="3">
    <source>
        <dbReference type="ARBA" id="ARBA00022475"/>
    </source>
</evidence>
<evidence type="ECO:0000256" key="7">
    <source>
        <dbReference type="ARBA" id="ARBA00022729"/>
    </source>
</evidence>
<dbReference type="InterPro" id="IPR021820">
    <property type="entry name" value="S-locus_recpt_kinase_C"/>
</dbReference>
<feature type="domain" description="Apple" evidence="22">
    <location>
        <begin position="916"/>
        <end position="1001"/>
    </location>
</feature>
<evidence type="ECO:0000256" key="2">
    <source>
        <dbReference type="ARBA" id="ARBA00012513"/>
    </source>
</evidence>
<feature type="transmembrane region" description="Helical" evidence="18">
    <location>
        <begin position="1013"/>
        <end position="1034"/>
    </location>
</feature>
<evidence type="ECO:0000313" key="23">
    <source>
        <dbReference type="EMBL" id="KAL0363285.1"/>
    </source>
</evidence>
<dbReference type="Gene3D" id="3.30.200.20">
    <property type="entry name" value="Phosphorylase Kinase, domain 1"/>
    <property type="match status" value="2"/>
</dbReference>
<evidence type="ECO:0000259" key="21">
    <source>
        <dbReference type="PROSITE" id="PS50927"/>
    </source>
</evidence>
<keyword evidence="13" id="KW-1015">Disulfide bond</keyword>
<evidence type="ECO:0000259" key="20">
    <source>
        <dbReference type="PROSITE" id="PS50026"/>
    </source>
</evidence>
<dbReference type="SMART" id="SM00473">
    <property type="entry name" value="PAN_AP"/>
    <property type="match status" value="2"/>
</dbReference>
<evidence type="ECO:0000259" key="19">
    <source>
        <dbReference type="PROSITE" id="PS50011"/>
    </source>
</evidence>
<keyword evidence="4" id="KW-0723">Serine/threonine-protein kinase</keyword>
<dbReference type="PROSITE" id="PS00108">
    <property type="entry name" value="PROTEIN_KINASE_ST"/>
    <property type="match status" value="2"/>
</dbReference>
<dbReference type="FunFam" id="1.10.510.10:FF:000467">
    <property type="entry name" value="Liguleless narrow1"/>
    <property type="match status" value="1"/>
</dbReference>
<dbReference type="PROSITE" id="PS50948">
    <property type="entry name" value="PAN"/>
    <property type="match status" value="2"/>
</dbReference>
<evidence type="ECO:0000256" key="13">
    <source>
        <dbReference type="ARBA" id="ARBA00023157"/>
    </source>
</evidence>
<dbReference type="SUPFAM" id="SSF56112">
    <property type="entry name" value="Protein kinase-like (PK-like)"/>
    <property type="match status" value="2"/>
</dbReference>
<keyword evidence="9 23" id="KW-0418">Kinase</keyword>
<dbReference type="FunFam" id="3.30.200.20:FF:000195">
    <property type="entry name" value="G-type lectin S-receptor-like serine/threonine-protein kinase"/>
    <property type="match status" value="1"/>
</dbReference>
<evidence type="ECO:0000256" key="17">
    <source>
        <dbReference type="PROSITE-ProRule" id="PRU00076"/>
    </source>
</evidence>
<reference evidence="23" key="2">
    <citation type="journal article" date="2024" name="Plant">
        <title>Genomic evolution and insights into agronomic trait innovations of Sesamum species.</title>
        <authorList>
            <person name="Miao H."/>
            <person name="Wang L."/>
            <person name="Qu L."/>
            <person name="Liu H."/>
            <person name="Sun Y."/>
            <person name="Le M."/>
            <person name="Wang Q."/>
            <person name="Wei S."/>
            <person name="Zheng Y."/>
            <person name="Lin W."/>
            <person name="Duan Y."/>
            <person name="Cao H."/>
            <person name="Xiong S."/>
            <person name="Wang X."/>
            <person name="Wei L."/>
            <person name="Li C."/>
            <person name="Ma Q."/>
            <person name="Ju M."/>
            <person name="Zhao R."/>
            <person name="Li G."/>
            <person name="Mu C."/>
            <person name="Tian Q."/>
            <person name="Mei H."/>
            <person name="Zhang T."/>
            <person name="Gao T."/>
            <person name="Zhang H."/>
        </authorList>
    </citation>
    <scope>NUCLEOTIDE SEQUENCE</scope>
    <source>
        <strain evidence="23">KEN8</strain>
    </source>
</reference>
<evidence type="ECO:0000256" key="8">
    <source>
        <dbReference type="ARBA" id="ARBA00022741"/>
    </source>
</evidence>
<evidence type="ECO:0000256" key="12">
    <source>
        <dbReference type="ARBA" id="ARBA00023136"/>
    </source>
</evidence>
<dbReference type="InterPro" id="IPR011009">
    <property type="entry name" value="Kinase-like_dom_sf"/>
</dbReference>
<protein>
    <recommendedName>
        <fullName evidence="2">non-specific serine/threonine protein kinase</fullName>
        <ecNumber evidence="2">2.7.11.1</ecNumber>
    </recommendedName>
</protein>
<dbReference type="InterPro" id="IPR008271">
    <property type="entry name" value="Ser/Thr_kinase_AS"/>
</dbReference>
<keyword evidence="7" id="KW-0732">Signal</keyword>
<dbReference type="InterPro" id="IPR001480">
    <property type="entry name" value="Bulb-type_lectin_dom"/>
</dbReference>
<dbReference type="InterPro" id="IPR036426">
    <property type="entry name" value="Bulb-type_lectin_dom_sf"/>
</dbReference>
<keyword evidence="5" id="KW-0808">Transferase</keyword>